<gene>
    <name evidence="3" type="ORF">SHEWBE_3084</name>
</gene>
<feature type="signal peptide" evidence="2">
    <location>
        <begin position="1"/>
        <end position="26"/>
    </location>
</feature>
<dbReference type="KEGG" id="sbk:SHEWBE_3084"/>
<evidence type="ECO:0000256" key="1">
    <source>
        <dbReference type="SAM" id="MobiDB-lite"/>
    </source>
</evidence>
<dbReference type="Proteomes" id="UP000250123">
    <property type="component" value="Chromosome SHEWBE"/>
</dbReference>
<feature type="region of interest" description="Disordered" evidence="1">
    <location>
        <begin position="28"/>
        <end position="50"/>
    </location>
</feature>
<proteinExistence type="predicted"/>
<feature type="chain" id="PRO_5016290244" evidence="2">
    <location>
        <begin position="27"/>
        <end position="118"/>
    </location>
</feature>
<protein>
    <submittedName>
        <fullName evidence="3">Uncharacterized protein</fullName>
    </submittedName>
</protein>
<dbReference type="OrthoDB" id="5739345at2"/>
<accession>A0A330MB75</accession>
<sequence length="118" mass="13348">MNKLLYLAFLLVLTTGLSLFTAGVEAKNDKSEKHQQHHKQGKPSTLPYGLQKKVAKGEPLPPGWQKKLHRGDILSDDLFSRGKIHFPMDKHGNITLDIYGSLIKFNDKTRKILNIITD</sequence>
<dbReference type="AlphaFoldDB" id="A0A330MB75"/>
<evidence type="ECO:0000313" key="3">
    <source>
        <dbReference type="EMBL" id="SQH77047.1"/>
    </source>
</evidence>
<evidence type="ECO:0000313" key="4">
    <source>
        <dbReference type="Proteomes" id="UP000250123"/>
    </source>
</evidence>
<dbReference type="EMBL" id="LS483452">
    <property type="protein sequence ID" value="SQH77047.1"/>
    <property type="molecule type" value="Genomic_DNA"/>
</dbReference>
<evidence type="ECO:0000256" key="2">
    <source>
        <dbReference type="SAM" id="SignalP"/>
    </source>
</evidence>
<organism evidence="3 4">
    <name type="scientific">Shewanella benthica</name>
    <dbReference type="NCBI Taxonomy" id="43661"/>
    <lineage>
        <taxon>Bacteria</taxon>
        <taxon>Pseudomonadati</taxon>
        <taxon>Pseudomonadota</taxon>
        <taxon>Gammaproteobacteria</taxon>
        <taxon>Alteromonadales</taxon>
        <taxon>Shewanellaceae</taxon>
        <taxon>Shewanella</taxon>
    </lineage>
</organism>
<name>A0A330MB75_9GAMM</name>
<reference evidence="4" key="1">
    <citation type="submission" date="2018-06" db="EMBL/GenBank/DDBJ databases">
        <authorList>
            <person name="Cea G.-C."/>
            <person name="William W."/>
        </authorList>
    </citation>
    <scope>NUCLEOTIDE SEQUENCE [LARGE SCALE GENOMIC DNA]</scope>
    <source>
        <strain evidence="4">DB21MT-2</strain>
    </source>
</reference>
<dbReference type="RefSeq" id="WP_112353069.1">
    <property type="nucleotide sequence ID" value="NZ_LS483452.1"/>
</dbReference>
<dbReference type="Gene3D" id="3.10.450.160">
    <property type="entry name" value="inner membrane protein cigr"/>
    <property type="match status" value="1"/>
</dbReference>
<keyword evidence="2" id="KW-0732">Signal</keyword>